<keyword evidence="3" id="KW-1185">Reference proteome</keyword>
<evidence type="ECO:0000313" key="2">
    <source>
        <dbReference type="EMBL" id="PLW81792.1"/>
    </source>
</evidence>
<dbReference type="GO" id="GO:0016616">
    <property type="term" value="F:oxidoreductase activity, acting on the CH-OH group of donors, NAD or NADP as acceptor"/>
    <property type="evidence" value="ECO:0007669"/>
    <property type="project" value="TreeGrafter"/>
</dbReference>
<dbReference type="OrthoDB" id="9789398at2"/>
<dbReference type="Gene3D" id="3.40.50.720">
    <property type="entry name" value="NAD(P)-binding Rossmann-like Domain"/>
    <property type="match status" value="1"/>
</dbReference>
<dbReference type="PANTHER" id="PTHR42760">
    <property type="entry name" value="SHORT-CHAIN DEHYDROGENASES/REDUCTASES FAMILY MEMBER"/>
    <property type="match status" value="1"/>
</dbReference>
<protein>
    <submittedName>
        <fullName evidence="2">Short-chain dehydrogenase</fullName>
    </submittedName>
</protein>
<comment type="similarity">
    <text evidence="1">Belongs to the short-chain dehydrogenases/reductases (SDR) family.</text>
</comment>
<dbReference type="SUPFAM" id="SSF51735">
    <property type="entry name" value="NAD(P)-binding Rossmann-fold domains"/>
    <property type="match status" value="1"/>
</dbReference>
<gene>
    <name evidence="2" type="ORF">CWI75_13670</name>
</gene>
<dbReference type="Pfam" id="PF13561">
    <property type="entry name" value="adh_short_C2"/>
    <property type="match status" value="1"/>
</dbReference>
<dbReference type="InterPro" id="IPR036291">
    <property type="entry name" value="NAD(P)-bd_dom_sf"/>
</dbReference>
<comment type="caution">
    <text evidence="2">The sequence shown here is derived from an EMBL/GenBank/DDBJ whole genome shotgun (WGS) entry which is preliminary data.</text>
</comment>
<dbReference type="FunFam" id="3.40.50.720:FF:000084">
    <property type="entry name" value="Short-chain dehydrogenase reductase"/>
    <property type="match status" value="1"/>
</dbReference>
<dbReference type="Proteomes" id="UP000234845">
    <property type="component" value="Unassembled WGS sequence"/>
</dbReference>
<reference evidence="3" key="1">
    <citation type="submission" date="2017-11" db="EMBL/GenBank/DDBJ databases">
        <title>The draft genome sequence of Chromatocurvus sp. F02.</title>
        <authorList>
            <person name="Du Z.-J."/>
            <person name="Chang Y.-Q."/>
        </authorList>
    </citation>
    <scope>NUCLEOTIDE SEQUENCE [LARGE SCALE GENOMIC DNA]</scope>
    <source>
        <strain evidence="3">F02</strain>
    </source>
</reference>
<name>A0A2N5Y069_9GAMM</name>
<dbReference type="PROSITE" id="PS51257">
    <property type="entry name" value="PROKAR_LIPOPROTEIN"/>
    <property type="match status" value="1"/>
</dbReference>
<evidence type="ECO:0000256" key="1">
    <source>
        <dbReference type="ARBA" id="ARBA00006484"/>
    </source>
</evidence>
<sequence length="261" mass="27183">MGRLNGKVALITGAGSGVGAACMDLFLAKGAKVVGVGRTESHLQDTLDGLEDIHASSARIVAADVSTETGVECAVQHAKDAFGSIDILVHAAGVGYSWEKQSPGSMADVVHVTPDKWSEVMRINLDAYYLLCRAIVPVMKAGGGGSIVGVTSISGFQGLSAAHAYTAAKAGMINLTRSMSVSYVRDNIRVNCIAPGFIATPMVEDVLNLFDDAQTAEQLSPMCRPGTPEEMAYGCLYLASDESTYCSGTVLVIDGGTTARQ</sequence>
<dbReference type="CDD" id="cd05233">
    <property type="entry name" value="SDR_c"/>
    <property type="match status" value="1"/>
</dbReference>
<evidence type="ECO:0000313" key="3">
    <source>
        <dbReference type="Proteomes" id="UP000234845"/>
    </source>
</evidence>
<dbReference type="PRINTS" id="PR00080">
    <property type="entry name" value="SDRFAMILY"/>
</dbReference>
<dbReference type="InterPro" id="IPR020904">
    <property type="entry name" value="Sc_DH/Rdtase_CS"/>
</dbReference>
<accession>A0A2N5Y069</accession>
<dbReference type="AlphaFoldDB" id="A0A2N5Y069"/>
<dbReference type="PROSITE" id="PS00061">
    <property type="entry name" value="ADH_SHORT"/>
    <property type="match status" value="1"/>
</dbReference>
<dbReference type="InterPro" id="IPR002347">
    <property type="entry name" value="SDR_fam"/>
</dbReference>
<organism evidence="2 3">
    <name type="scientific">Kineobactrum sediminis</name>
    <dbReference type="NCBI Taxonomy" id="1905677"/>
    <lineage>
        <taxon>Bacteria</taxon>
        <taxon>Pseudomonadati</taxon>
        <taxon>Pseudomonadota</taxon>
        <taxon>Gammaproteobacteria</taxon>
        <taxon>Cellvibrionales</taxon>
        <taxon>Halieaceae</taxon>
        <taxon>Kineobactrum</taxon>
    </lineage>
</organism>
<dbReference type="PRINTS" id="PR00081">
    <property type="entry name" value="GDHRDH"/>
</dbReference>
<dbReference type="RefSeq" id="WP_101522075.1">
    <property type="nucleotide sequence ID" value="NZ_PKLZ01000010.1"/>
</dbReference>
<dbReference type="EMBL" id="PKLZ01000010">
    <property type="protein sequence ID" value="PLW81792.1"/>
    <property type="molecule type" value="Genomic_DNA"/>
</dbReference>
<proteinExistence type="inferred from homology"/>